<dbReference type="Pfam" id="PF20519">
    <property type="entry name" value="Polycystin_dom"/>
    <property type="match status" value="1"/>
</dbReference>
<evidence type="ECO:0000256" key="5">
    <source>
        <dbReference type="ARBA" id="ARBA00023136"/>
    </source>
</evidence>
<dbReference type="PANTHER" id="PTHR10877:SF183">
    <property type="entry name" value="AT14535P-RELATED"/>
    <property type="match status" value="1"/>
</dbReference>
<evidence type="ECO:0000313" key="10">
    <source>
        <dbReference type="Proteomes" id="UP001558652"/>
    </source>
</evidence>
<dbReference type="GO" id="GO:0016020">
    <property type="term" value="C:membrane"/>
    <property type="evidence" value="ECO:0007669"/>
    <property type="project" value="UniProtKB-SubCell"/>
</dbReference>
<dbReference type="Pfam" id="PF01477">
    <property type="entry name" value="PLAT"/>
    <property type="match status" value="1"/>
</dbReference>
<feature type="transmembrane region" description="Helical" evidence="7">
    <location>
        <begin position="467"/>
        <end position="487"/>
    </location>
</feature>
<feature type="transmembrane region" description="Helical" evidence="7">
    <location>
        <begin position="256"/>
        <end position="274"/>
    </location>
</feature>
<evidence type="ECO:0000256" key="7">
    <source>
        <dbReference type="SAM" id="Phobius"/>
    </source>
</evidence>
<dbReference type="PANTHER" id="PTHR10877">
    <property type="entry name" value="POLYCYSTIN FAMILY MEMBER"/>
    <property type="match status" value="1"/>
</dbReference>
<organism evidence="9 10">
    <name type="scientific">Ranatra chinensis</name>
    <dbReference type="NCBI Taxonomy" id="642074"/>
    <lineage>
        <taxon>Eukaryota</taxon>
        <taxon>Metazoa</taxon>
        <taxon>Ecdysozoa</taxon>
        <taxon>Arthropoda</taxon>
        <taxon>Hexapoda</taxon>
        <taxon>Insecta</taxon>
        <taxon>Pterygota</taxon>
        <taxon>Neoptera</taxon>
        <taxon>Paraneoptera</taxon>
        <taxon>Hemiptera</taxon>
        <taxon>Heteroptera</taxon>
        <taxon>Panheteroptera</taxon>
        <taxon>Nepomorpha</taxon>
        <taxon>Nepidae</taxon>
        <taxon>Ranatrinae</taxon>
        <taxon>Ranatra</taxon>
    </lineage>
</organism>
<feature type="transmembrane region" description="Helical" evidence="7">
    <location>
        <begin position="294"/>
        <end position="315"/>
    </location>
</feature>
<evidence type="ECO:0000259" key="8">
    <source>
        <dbReference type="PROSITE" id="PS50095"/>
    </source>
</evidence>
<comment type="caution">
    <text evidence="9">The sequence shown here is derived from an EMBL/GenBank/DDBJ whole genome shotgun (WGS) entry which is preliminary data.</text>
</comment>
<proteinExistence type="inferred from homology"/>
<evidence type="ECO:0000256" key="2">
    <source>
        <dbReference type="ARBA" id="ARBA00007200"/>
    </source>
</evidence>
<dbReference type="SMART" id="SM00308">
    <property type="entry name" value="LH2"/>
    <property type="match status" value="1"/>
</dbReference>
<feature type="transmembrane region" description="Helical" evidence="7">
    <location>
        <begin position="385"/>
        <end position="408"/>
    </location>
</feature>
<evidence type="ECO:0000256" key="6">
    <source>
        <dbReference type="PROSITE-ProRule" id="PRU00152"/>
    </source>
</evidence>
<comment type="caution">
    <text evidence="6">Lacks conserved residue(s) required for the propagation of feature annotation.</text>
</comment>
<comment type="similarity">
    <text evidence="2">Belongs to the polycystin family.</text>
</comment>
<evidence type="ECO:0000313" key="9">
    <source>
        <dbReference type="EMBL" id="KAL1131955.1"/>
    </source>
</evidence>
<keyword evidence="5 7" id="KW-0472">Membrane</keyword>
<reference evidence="9 10" key="1">
    <citation type="submission" date="2024-07" db="EMBL/GenBank/DDBJ databases">
        <title>Chromosome-level genome assembly of the water stick insect Ranatra chinensis (Heteroptera: Nepidae).</title>
        <authorList>
            <person name="Liu X."/>
        </authorList>
    </citation>
    <scope>NUCLEOTIDE SEQUENCE [LARGE SCALE GENOMIC DNA]</scope>
    <source>
        <strain evidence="9">Cailab_2021Rc</strain>
        <tissue evidence="9">Muscle</tissue>
    </source>
</reference>
<dbReference type="EMBL" id="JBFDAA010000006">
    <property type="protein sequence ID" value="KAL1131955.1"/>
    <property type="molecule type" value="Genomic_DNA"/>
</dbReference>
<sequence length="748" mass="85885">MVATGKDDNSVHCRCTHLSMFGSSLFVPPNRLNPIEDIVLFLDVVNNMYVVVLVSVFVLFYIIVLLWACRKDRKDIRERGIIELEDNCPGETQGYLCAVYTGANISAGTTANVAIKLVGSAGSSRVHILGCSGFRTLQTGQDNWFLMFTQRRLGRLKYIHLWHDNSGSSPDWYCDKILVYDLETKAEYIFLVRRWLSVLETDDKLEYKISCASESDLKNWNTLTKENLQLGFRETHLWISVFIRHPRSAFSRSQRLSVAMCMIMTNMLVSLLFYGAAKTTYADDPSYSLGLREIIVSIESALITVPLTFMVAFCFKKSRPTYETNLYETDAPKDGKAGKKKWTISNCCKNPEIIFTMLGNAVELRPLLPASLNETDKRQRRMRQFWFIAAWSFCMGVILVSSFFIMLLGLKVGANRSLLWMSAILIGFFQGIFIAQPLKIVIIALALGLIFKVERMKRSKSEAEKRILFASIVTLFVLVLFIIISRMQIKETNESSNHVKNLVTMKDKYNTTNLEEIYTTAMFYEYFKTSLFPEIHAVKWYNDRLLDMEGEVEDGKNNSLNKFTGWTSDYSSKLVGVIRIRQHRVKTNSCLVPALFSKIFHTCNIALNTYSEDIARYGVGWKRSDKIDPGSSSWAYTSQWESETNGMFETQAEDGFQAPNMFQKNKTQEMTKNVVPCDTLEITRQKSDSKKVFGGKIMTHWAIRNWFVKFHSEDVTKKDRPREVHRSDIDDNILKLILEENPHKQQES</sequence>
<feature type="domain" description="PLAT" evidence="8">
    <location>
        <begin position="93"/>
        <end position="210"/>
    </location>
</feature>
<dbReference type="Gene3D" id="2.60.60.20">
    <property type="entry name" value="PLAT/LH2 domain"/>
    <property type="match status" value="1"/>
</dbReference>
<dbReference type="SUPFAM" id="SSF49723">
    <property type="entry name" value="Lipase/lipooxygenase domain (PLAT/LH2 domain)"/>
    <property type="match status" value="1"/>
</dbReference>
<evidence type="ECO:0000256" key="1">
    <source>
        <dbReference type="ARBA" id="ARBA00004141"/>
    </source>
</evidence>
<dbReference type="InterPro" id="IPR001024">
    <property type="entry name" value="PLAT/LH2_dom"/>
</dbReference>
<dbReference type="InterPro" id="IPR046791">
    <property type="entry name" value="Polycystin_dom"/>
</dbReference>
<gene>
    <name evidence="9" type="ORF">AAG570_011566</name>
</gene>
<dbReference type="AlphaFoldDB" id="A0ABD0YL26"/>
<dbReference type="PROSITE" id="PS50095">
    <property type="entry name" value="PLAT"/>
    <property type="match status" value="1"/>
</dbReference>
<comment type="subcellular location">
    <subcellularLocation>
        <location evidence="1">Membrane</location>
        <topology evidence="1">Multi-pass membrane protein</topology>
    </subcellularLocation>
</comment>
<evidence type="ECO:0000256" key="4">
    <source>
        <dbReference type="ARBA" id="ARBA00022989"/>
    </source>
</evidence>
<dbReference type="InterPro" id="IPR036392">
    <property type="entry name" value="PLAT/LH2_dom_sf"/>
</dbReference>
<keyword evidence="3 7" id="KW-0812">Transmembrane</keyword>
<evidence type="ECO:0000256" key="3">
    <source>
        <dbReference type="ARBA" id="ARBA00022692"/>
    </source>
</evidence>
<protein>
    <recommendedName>
        <fullName evidence="8">PLAT domain-containing protein</fullName>
    </recommendedName>
</protein>
<dbReference type="Proteomes" id="UP001558652">
    <property type="component" value="Unassembled WGS sequence"/>
</dbReference>
<feature type="transmembrane region" description="Helical" evidence="7">
    <location>
        <begin position="420"/>
        <end position="447"/>
    </location>
</feature>
<accession>A0ABD0YL26</accession>
<keyword evidence="4 7" id="KW-1133">Transmembrane helix</keyword>
<feature type="transmembrane region" description="Helical" evidence="7">
    <location>
        <begin position="48"/>
        <end position="69"/>
    </location>
</feature>
<keyword evidence="10" id="KW-1185">Reference proteome</keyword>
<dbReference type="InterPro" id="IPR051223">
    <property type="entry name" value="Polycystin"/>
</dbReference>
<name>A0ABD0YL26_9HEMI</name>